<keyword evidence="2" id="KW-1185">Reference proteome</keyword>
<organism evidence="1 2">
    <name type="scientific">Methylocystis iwaonis</name>
    <dbReference type="NCBI Taxonomy" id="2885079"/>
    <lineage>
        <taxon>Bacteria</taxon>
        <taxon>Pseudomonadati</taxon>
        <taxon>Pseudomonadota</taxon>
        <taxon>Alphaproteobacteria</taxon>
        <taxon>Hyphomicrobiales</taxon>
        <taxon>Methylocystaceae</taxon>
        <taxon>Methylocystis</taxon>
    </lineage>
</organism>
<gene>
    <name evidence="1" type="ORF">SS37A_11640</name>
</gene>
<name>A0ABM8E6U6_9HYPH</name>
<dbReference type="Proteomes" id="UP001317629">
    <property type="component" value="Chromosome"/>
</dbReference>
<evidence type="ECO:0000313" key="2">
    <source>
        <dbReference type="Proteomes" id="UP001317629"/>
    </source>
</evidence>
<dbReference type="RefSeq" id="WP_281931125.1">
    <property type="nucleotide sequence ID" value="NZ_AP027142.1"/>
</dbReference>
<proteinExistence type="predicted"/>
<evidence type="ECO:0000313" key="1">
    <source>
        <dbReference type="EMBL" id="BDV33635.1"/>
    </source>
</evidence>
<sequence length="174" mass="19662">MSKAPRNARSFETIDIADLRRLADIARERIEQAFVAHPAKRALYDGHLLAICLCQGAADHFLAPAASDGVQDFDMWAFFRRRPGARLWNRKPFTADFGPSRFGRSLLDPAKYIGRRVDVLWRCIPAEPDEDTRAALGRYFAEPRTASARALRLKAAVLAWPVERAGDIIWRPDS</sequence>
<reference evidence="1 2" key="1">
    <citation type="journal article" date="2023" name="Int. J. Syst. Evol. Microbiol.">
        <title>Methylocystis iwaonis sp. nov., a type II methane-oxidizing bacterium from surface soil of a rice paddy field in Japan, and emended description of the genus Methylocystis (ex Whittenbury et al. 1970) Bowman et al. 1993.</title>
        <authorList>
            <person name="Kaise H."/>
            <person name="Sawadogo J.B."/>
            <person name="Alam M.S."/>
            <person name="Ueno C."/>
            <person name="Dianou D."/>
            <person name="Shinjo R."/>
            <person name="Asakawa S."/>
        </authorList>
    </citation>
    <scope>NUCLEOTIDE SEQUENCE [LARGE SCALE GENOMIC DNA]</scope>
    <source>
        <strain evidence="1 2">SS37A-Re</strain>
    </source>
</reference>
<accession>A0ABM8E6U6</accession>
<dbReference type="EMBL" id="AP027142">
    <property type="protein sequence ID" value="BDV33635.1"/>
    <property type="molecule type" value="Genomic_DNA"/>
</dbReference>
<protein>
    <submittedName>
        <fullName evidence="1">Uncharacterized protein</fullName>
    </submittedName>
</protein>